<organism evidence="1 2">
    <name type="scientific">Gossypium gossypioides</name>
    <name type="common">Mexican cotton</name>
    <name type="synonym">Selera gossypioides</name>
    <dbReference type="NCBI Taxonomy" id="34282"/>
    <lineage>
        <taxon>Eukaryota</taxon>
        <taxon>Viridiplantae</taxon>
        <taxon>Streptophyta</taxon>
        <taxon>Embryophyta</taxon>
        <taxon>Tracheophyta</taxon>
        <taxon>Spermatophyta</taxon>
        <taxon>Magnoliopsida</taxon>
        <taxon>eudicotyledons</taxon>
        <taxon>Gunneridae</taxon>
        <taxon>Pentapetalae</taxon>
        <taxon>rosids</taxon>
        <taxon>malvids</taxon>
        <taxon>Malvales</taxon>
        <taxon>Malvaceae</taxon>
        <taxon>Malvoideae</taxon>
        <taxon>Gossypium</taxon>
    </lineage>
</organism>
<sequence length="87" mass="10010">MIRPRFASIQSVTIPGILSLFTYQLFPNVNQWMQKTVSNLLMFIGSNFNSLAMPGLRIENWTILCSWGIICRSHMLLNLRALITPRI</sequence>
<protein>
    <submittedName>
        <fullName evidence="1">Uncharacterized protein</fullName>
    </submittedName>
</protein>
<dbReference type="AlphaFoldDB" id="A0A7J9B7R4"/>
<accession>A0A7J9B7R4</accession>
<proteinExistence type="predicted"/>
<name>A0A7J9B7R4_GOSGO</name>
<evidence type="ECO:0000313" key="2">
    <source>
        <dbReference type="Proteomes" id="UP000593579"/>
    </source>
</evidence>
<gene>
    <name evidence="1" type="ORF">Gogos_016455</name>
</gene>
<dbReference type="Proteomes" id="UP000593579">
    <property type="component" value="Unassembled WGS sequence"/>
</dbReference>
<comment type="caution">
    <text evidence="1">The sequence shown here is derived from an EMBL/GenBank/DDBJ whole genome shotgun (WGS) entry which is preliminary data.</text>
</comment>
<evidence type="ECO:0000313" key="1">
    <source>
        <dbReference type="EMBL" id="MBA0732356.1"/>
    </source>
</evidence>
<keyword evidence="2" id="KW-1185">Reference proteome</keyword>
<dbReference type="EMBL" id="JABEZY010000001">
    <property type="protein sequence ID" value="MBA0732356.1"/>
    <property type="molecule type" value="Genomic_DNA"/>
</dbReference>
<feature type="non-terminal residue" evidence="1">
    <location>
        <position position="87"/>
    </location>
</feature>
<reference evidence="1 2" key="1">
    <citation type="journal article" date="2019" name="Genome Biol. Evol.">
        <title>Insights into the evolution of the New World diploid cottons (Gossypium, subgenus Houzingenia) based on genome sequencing.</title>
        <authorList>
            <person name="Grover C.E."/>
            <person name="Arick M.A. 2nd"/>
            <person name="Thrash A."/>
            <person name="Conover J.L."/>
            <person name="Sanders W.S."/>
            <person name="Peterson D.G."/>
            <person name="Frelichowski J.E."/>
            <person name="Scheffler J.A."/>
            <person name="Scheffler B.E."/>
            <person name="Wendel J.F."/>
        </authorList>
    </citation>
    <scope>NUCLEOTIDE SEQUENCE [LARGE SCALE GENOMIC DNA]</scope>
    <source>
        <strain evidence="1">5</strain>
        <tissue evidence="1">Leaf</tissue>
    </source>
</reference>